<dbReference type="PIRSF" id="PIRSF000654">
    <property type="entry name" value="Integrin-linked_kinase"/>
    <property type="match status" value="1"/>
</dbReference>
<dbReference type="PROSITE" id="PS00107">
    <property type="entry name" value="PROTEIN_KINASE_ATP"/>
    <property type="match status" value="1"/>
</dbReference>
<evidence type="ECO:0000313" key="6">
    <source>
        <dbReference type="Proteomes" id="UP000694865"/>
    </source>
</evidence>
<dbReference type="PROSITE" id="PS50011">
    <property type="entry name" value="PROTEIN_KINASE_DOM"/>
    <property type="match status" value="1"/>
</dbReference>
<evidence type="ECO:0000256" key="3">
    <source>
        <dbReference type="PROSITE-ProRule" id="PRU10141"/>
    </source>
</evidence>
<dbReference type="SMART" id="SM00220">
    <property type="entry name" value="S_TKc"/>
    <property type="match status" value="1"/>
</dbReference>
<dbReference type="InterPro" id="IPR011009">
    <property type="entry name" value="Kinase-like_dom_sf"/>
</dbReference>
<feature type="non-terminal residue" evidence="7">
    <location>
        <position position="297"/>
    </location>
</feature>
<dbReference type="RefSeq" id="XP_006823349.1">
    <property type="nucleotide sequence ID" value="XM_006823286.1"/>
</dbReference>
<protein>
    <submittedName>
        <fullName evidence="7">Hormonally up-regulated neu tumor-associated kinase homolog A-like</fullName>
    </submittedName>
</protein>
<dbReference type="SUPFAM" id="SSF56112">
    <property type="entry name" value="Protein kinase-like (PK-like)"/>
    <property type="match status" value="1"/>
</dbReference>
<keyword evidence="1 3" id="KW-0547">Nucleotide-binding</keyword>
<dbReference type="GeneID" id="102801767"/>
<organism evidence="6 7">
    <name type="scientific">Saccoglossus kowalevskii</name>
    <name type="common">Acorn worm</name>
    <dbReference type="NCBI Taxonomy" id="10224"/>
    <lineage>
        <taxon>Eukaryota</taxon>
        <taxon>Metazoa</taxon>
        <taxon>Hemichordata</taxon>
        <taxon>Enteropneusta</taxon>
        <taxon>Harrimaniidae</taxon>
        <taxon>Saccoglossus</taxon>
    </lineage>
</organism>
<evidence type="ECO:0000256" key="2">
    <source>
        <dbReference type="ARBA" id="ARBA00022840"/>
    </source>
</evidence>
<evidence type="ECO:0000256" key="4">
    <source>
        <dbReference type="RuleBase" id="RU000304"/>
    </source>
</evidence>
<evidence type="ECO:0000259" key="5">
    <source>
        <dbReference type="PROSITE" id="PS50011"/>
    </source>
</evidence>
<keyword evidence="2 3" id="KW-0067">ATP-binding</keyword>
<sequence>MPNADTAAMTAAYQAKKHTQDALHVVNSTLPQPVISVPHHEIAKFSHTKKVGQYLLGKTLGEGSFAKVKEGLHVITGETVAVKIIDKMKARQDPYIRRNMRREGKILQMVRHPNIIKLLETMETDNHYYLIMEFCRNGNVMSKVTTASNCTGMSEAEVRKYLRQLISAVDYLHRAGIVHRDLKIENLLLDNDDNIRLIDFGLSNCMKCLQKSGSVNDPVTTPRTLFHTQCGSPAYAAPELLSRKTYSTKVDVWSVGVNMFVLLTGRLPFTVEPYNLKKLFSKMIHRDMNSIPPFLSQ</sequence>
<evidence type="ECO:0000313" key="7">
    <source>
        <dbReference type="RefSeq" id="XP_006823349.1"/>
    </source>
</evidence>
<name>A0ABM0MTK8_SACKO</name>
<dbReference type="Gene3D" id="1.10.510.10">
    <property type="entry name" value="Transferase(Phosphotransferase) domain 1"/>
    <property type="match status" value="1"/>
</dbReference>
<accession>A0ABM0MTK8</accession>
<gene>
    <name evidence="7" type="primary">LOC102801767</name>
</gene>
<dbReference type="InterPro" id="IPR008271">
    <property type="entry name" value="Ser/Thr_kinase_AS"/>
</dbReference>
<dbReference type="PANTHER" id="PTHR24346:SF79">
    <property type="entry name" value="PROTEIN KINASE DOMAIN-CONTAINING PROTEIN"/>
    <property type="match status" value="1"/>
</dbReference>
<keyword evidence="4" id="KW-0723">Serine/threonine-protein kinase</keyword>
<comment type="similarity">
    <text evidence="4">Belongs to the protein kinase superfamily.</text>
</comment>
<dbReference type="InterPro" id="IPR017441">
    <property type="entry name" value="Protein_kinase_ATP_BS"/>
</dbReference>
<dbReference type="InterPro" id="IPR000719">
    <property type="entry name" value="Prot_kinase_dom"/>
</dbReference>
<keyword evidence="4" id="KW-0418">Kinase</keyword>
<keyword evidence="6" id="KW-1185">Reference proteome</keyword>
<dbReference type="Proteomes" id="UP000694865">
    <property type="component" value="Unplaced"/>
</dbReference>
<proteinExistence type="inferred from homology"/>
<dbReference type="PANTHER" id="PTHR24346">
    <property type="entry name" value="MAP/MICROTUBULE AFFINITY-REGULATING KINASE"/>
    <property type="match status" value="1"/>
</dbReference>
<dbReference type="PROSITE" id="PS00108">
    <property type="entry name" value="PROTEIN_KINASE_ST"/>
    <property type="match status" value="1"/>
</dbReference>
<feature type="domain" description="Protein kinase" evidence="5">
    <location>
        <begin position="54"/>
        <end position="297"/>
    </location>
</feature>
<keyword evidence="4" id="KW-0808">Transferase</keyword>
<evidence type="ECO:0000256" key="1">
    <source>
        <dbReference type="ARBA" id="ARBA00022741"/>
    </source>
</evidence>
<feature type="binding site" evidence="3">
    <location>
        <position position="83"/>
    </location>
    <ligand>
        <name>ATP</name>
        <dbReference type="ChEBI" id="CHEBI:30616"/>
    </ligand>
</feature>
<reference evidence="7" key="1">
    <citation type="submission" date="2025-08" db="UniProtKB">
        <authorList>
            <consortium name="RefSeq"/>
        </authorList>
    </citation>
    <scope>IDENTIFICATION</scope>
    <source>
        <tissue evidence="7">Testes</tissue>
    </source>
</reference>
<dbReference type="Pfam" id="PF00069">
    <property type="entry name" value="Pkinase"/>
    <property type="match status" value="1"/>
</dbReference>